<reference evidence="1" key="2">
    <citation type="journal article" date="2015" name="Data Brief">
        <title>Shoot transcriptome of the giant reed, Arundo donax.</title>
        <authorList>
            <person name="Barrero R.A."/>
            <person name="Guerrero F.D."/>
            <person name="Moolhuijzen P."/>
            <person name="Goolsby J.A."/>
            <person name="Tidwell J."/>
            <person name="Bellgard S.E."/>
            <person name="Bellgard M.I."/>
        </authorList>
    </citation>
    <scope>NUCLEOTIDE SEQUENCE</scope>
    <source>
        <tissue evidence="1">Shoot tissue taken approximately 20 cm above the soil surface</tissue>
    </source>
</reference>
<dbReference type="AlphaFoldDB" id="A0A0A9AXD3"/>
<organism evidence="1">
    <name type="scientific">Arundo donax</name>
    <name type="common">Giant reed</name>
    <name type="synonym">Donax arundinaceus</name>
    <dbReference type="NCBI Taxonomy" id="35708"/>
    <lineage>
        <taxon>Eukaryota</taxon>
        <taxon>Viridiplantae</taxon>
        <taxon>Streptophyta</taxon>
        <taxon>Embryophyta</taxon>
        <taxon>Tracheophyta</taxon>
        <taxon>Spermatophyta</taxon>
        <taxon>Magnoliopsida</taxon>
        <taxon>Liliopsida</taxon>
        <taxon>Poales</taxon>
        <taxon>Poaceae</taxon>
        <taxon>PACMAD clade</taxon>
        <taxon>Arundinoideae</taxon>
        <taxon>Arundineae</taxon>
        <taxon>Arundo</taxon>
    </lineage>
</organism>
<dbReference type="EMBL" id="GBRH01241486">
    <property type="protein sequence ID" value="JAD56409.1"/>
    <property type="molecule type" value="Transcribed_RNA"/>
</dbReference>
<protein>
    <submittedName>
        <fullName evidence="1">Uncharacterized protein</fullName>
    </submittedName>
</protein>
<proteinExistence type="predicted"/>
<name>A0A0A9AXD3_ARUDO</name>
<reference evidence="1" key="1">
    <citation type="submission" date="2014-09" db="EMBL/GenBank/DDBJ databases">
        <authorList>
            <person name="Magalhaes I.L.F."/>
            <person name="Oliveira U."/>
            <person name="Santos F.R."/>
            <person name="Vidigal T.H.D.A."/>
            <person name="Brescovit A.D."/>
            <person name="Santos A.J."/>
        </authorList>
    </citation>
    <scope>NUCLEOTIDE SEQUENCE</scope>
    <source>
        <tissue evidence="1">Shoot tissue taken approximately 20 cm above the soil surface</tissue>
    </source>
</reference>
<accession>A0A0A9AXD3</accession>
<sequence length="93" mass="10798">MKRVSVFISLPNMFFWLHSSYVIYVEDAKLKTYIHTIISCQPDQFQAMIISFIYETMSNSSLLGYQAMIISFIYETVNNSSFVGQHFLLSYTG</sequence>
<evidence type="ECO:0000313" key="1">
    <source>
        <dbReference type="EMBL" id="JAD56409.1"/>
    </source>
</evidence>